<dbReference type="Pfam" id="PF03471">
    <property type="entry name" value="CorC_HlyC"/>
    <property type="match status" value="1"/>
</dbReference>
<feature type="transmembrane region" description="Helical" evidence="11">
    <location>
        <begin position="95"/>
        <end position="111"/>
    </location>
</feature>
<sequence>MSRTSEYLLTLIVLIALSGLFSAIETAYSSVNRIRLKNMENDGNAEAGVVLEILDHFDRFLTTILIGNNIVNIASATIGTLLFTSWLGSGNGPTVSTIVITIVVLVFGEIMPKTLASRIPERIAVHTVGFVHFCEFIFTPLSFLFNLLQKLMSHFIKVKDDDSDFQDELITMVDEAEKDGDLEEHESDLISAAIEFNDLDVKDVLTPRVDVLAIDITTPPNEIEKTFRYSSFSRLPVYENSIDNIVGVIHEKDFYAQMKYEHCPIRKIIKPVIYTSTNVKISTLLKQLQGAKLHLAVVLDEYGGTQGIITLEDIIEELVGEIWDEHDTVKEYYQKIDETTYLVKADADADDMFERFGVDVDDDEDDDDYITVSGWAIHELEHIPRVGEQFDFKNLHVTITKADQRKVIELKVEIKNPQKKQEEQEKE</sequence>
<dbReference type="InterPro" id="IPR044751">
    <property type="entry name" value="Ion_transp-like_CBS"/>
</dbReference>
<dbReference type="Gene3D" id="3.10.580.10">
    <property type="entry name" value="CBS-domain"/>
    <property type="match status" value="1"/>
</dbReference>
<dbReference type="Pfam" id="PF01595">
    <property type="entry name" value="CNNM"/>
    <property type="match status" value="1"/>
</dbReference>
<evidence type="ECO:0000256" key="4">
    <source>
        <dbReference type="ARBA" id="ARBA00022692"/>
    </source>
</evidence>
<dbReference type="RefSeq" id="WP_277010194.1">
    <property type="nucleotide sequence ID" value="NZ_JALBUR010000005.1"/>
</dbReference>
<dbReference type="SUPFAM" id="SSF56176">
    <property type="entry name" value="FAD-binding/transporter-associated domain-like"/>
    <property type="match status" value="1"/>
</dbReference>
<proteinExistence type="inferred from homology"/>
<gene>
    <name evidence="14" type="ORF">MOZ60_03235</name>
</gene>
<feature type="domain" description="CNNM transmembrane" evidence="13">
    <location>
        <begin position="1"/>
        <end position="186"/>
    </location>
</feature>
<dbReference type="PROSITE" id="PS51371">
    <property type="entry name" value="CBS"/>
    <property type="match status" value="2"/>
</dbReference>
<evidence type="ECO:0000256" key="7">
    <source>
        <dbReference type="ARBA" id="ARBA00023122"/>
    </source>
</evidence>
<evidence type="ECO:0000256" key="11">
    <source>
        <dbReference type="SAM" id="Phobius"/>
    </source>
</evidence>
<dbReference type="AlphaFoldDB" id="A0AB35U344"/>
<organism evidence="14 15">
    <name type="scientific">Grylomicrobium aquisgranensis</name>
    <dbReference type="NCBI Taxonomy" id="2926318"/>
    <lineage>
        <taxon>Bacteria</taxon>
        <taxon>Bacillati</taxon>
        <taxon>Bacillota</taxon>
        <taxon>Erysipelotrichia</taxon>
        <taxon>Erysipelotrichales</taxon>
        <taxon>Erysipelotrichaceae</taxon>
        <taxon>Grylomicrobium</taxon>
    </lineage>
</organism>
<evidence type="ECO:0000256" key="5">
    <source>
        <dbReference type="ARBA" id="ARBA00022737"/>
    </source>
</evidence>
<evidence type="ECO:0000256" key="9">
    <source>
        <dbReference type="PROSITE-ProRule" id="PRU00703"/>
    </source>
</evidence>
<dbReference type="InterPro" id="IPR000644">
    <property type="entry name" value="CBS_dom"/>
</dbReference>
<keyword evidence="4 10" id="KW-0812">Transmembrane</keyword>
<dbReference type="InterPro" id="IPR002550">
    <property type="entry name" value="CNNM"/>
</dbReference>
<evidence type="ECO:0000256" key="1">
    <source>
        <dbReference type="ARBA" id="ARBA00004651"/>
    </source>
</evidence>
<feature type="domain" description="CBS" evidence="12">
    <location>
        <begin position="205"/>
        <end position="265"/>
    </location>
</feature>
<comment type="subcellular location">
    <subcellularLocation>
        <location evidence="1">Cell membrane</location>
        <topology evidence="1">Multi-pass membrane protein</topology>
    </subcellularLocation>
</comment>
<keyword evidence="3" id="KW-1003">Cell membrane</keyword>
<evidence type="ECO:0000256" key="2">
    <source>
        <dbReference type="ARBA" id="ARBA00006337"/>
    </source>
</evidence>
<protein>
    <submittedName>
        <fullName evidence="14">Hemolysin family protein</fullName>
    </submittedName>
</protein>
<dbReference type="FunFam" id="3.10.580.10:FF:000002">
    <property type="entry name" value="Magnesium/cobalt efflux protein CorC"/>
    <property type="match status" value="1"/>
</dbReference>
<evidence type="ECO:0000259" key="12">
    <source>
        <dbReference type="PROSITE" id="PS51371"/>
    </source>
</evidence>
<dbReference type="InterPro" id="IPR016169">
    <property type="entry name" value="FAD-bd_PCMH_sub2"/>
</dbReference>
<dbReference type="CDD" id="cd04590">
    <property type="entry name" value="CBS_pair_CorC_HlyC_assoc"/>
    <property type="match status" value="1"/>
</dbReference>
<dbReference type="GO" id="GO:0005886">
    <property type="term" value="C:plasma membrane"/>
    <property type="evidence" value="ECO:0007669"/>
    <property type="project" value="UniProtKB-SubCell"/>
</dbReference>
<evidence type="ECO:0000256" key="3">
    <source>
        <dbReference type="ARBA" id="ARBA00022475"/>
    </source>
</evidence>
<keyword evidence="15" id="KW-1185">Reference proteome</keyword>
<comment type="similarity">
    <text evidence="2">Belongs to the UPF0053 family.</text>
</comment>
<dbReference type="PANTHER" id="PTHR22777:SF32">
    <property type="entry name" value="UPF0053 INNER MEMBRANE PROTEIN YFJD"/>
    <property type="match status" value="1"/>
</dbReference>
<evidence type="ECO:0000313" key="14">
    <source>
        <dbReference type="EMBL" id="MDX8419104.1"/>
    </source>
</evidence>
<reference evidence="14 15" key="1">
    <citation type="submission" date="2022-03" db="EMBL/GenBank/DDBJ databases">
        <title>Novel taxa within the pig intestine.</title>
        <authorList>
            <person name="Wylensek D."/>
            <person name="Bishof K."/>
            <person name="Afrizal A."/>
            <person name="Clavel T."/>
        </authorList>
    </citation>
    <scope>NUCLEOTIDE SEQUENCE [LARGE SCALE GENOMIC DNA]</scope>
    <source>
        <strain evidence="14 15">CLA-KB-P133</strain>
    </source>
</reference>
<evidence type="ECO:0000259" key="13">
    <source>
        <dbReference type="PROSITE" id="PS51846"/>
    </source>
</evidence>
<dbReference type="PROSITE" id="PS51846">
    <property type="entry name" value="CNNM"/>
    <property type="match status" value="1"/>
</dbReference>
<dbReference type="GO" id="GO:0050660">
    <property type="term" value="F:flavin adenine dinucleotide binding"/>
    <property type="evidence" value="ECO:0007669"/>
    <property type="project" value="InterPro"/>
</dbReference>
<keyword evidence="5" id="KW-0677">Repeat</keyword>
<name>A0AB35U344_9FIRM</name>
<evidence type="ECO:0000256" key="6">
    <source>
        <dbReference type="ARBA" id="ARBA00022989"/>
    </source>
</evidence>
<dbReference type="SMART" id="SM01091">
    <property type="entry name" value="CorC_HlyC"/>
    <property type="match status" value="1"/>
</dbReference>
<keyword evidence="8 10" id="KW-0472">Membrane</keyword>
<feature type="transmembrane region" description="Helical" evidence="11">
    <location>
        <begin position="123"/>
        <end position="148"/>
    </location>
</feature>
<accession>A0AB35U344</accession>
<dbReference type="SUPFAM" id="SSF54631">
    <property type="entry name" value="CBS-domain pair"/>
    <property type="match status" value="1"/>
</dbReference>
<dbReference type="InterPro" id="IPR046342">
    <property type="entry name" value="CBS_dom_sf"/>
</dbReference>
<keyword evidence="6 10" id="KW-1133">Transmembrane helix</keyword>
<dbReference type="InterPro" id="IPR005170">
    <property type="entry name" value="Transptr-assoc_dom"/>
</dbReference>
<feature type="domain" description="CBS" evidence="12">
    <location>
        <begin position="268"/>
        <end position="325"/>
    </location>
</feature>
<dbReference type="Gene3D" id="3.30.465.10">
    <property type="match status" value="1"/>
</dbReference>
<keyword evidence="7 9" id="KW-0129">CBS domain</keyword>
<feature type="transmembrane region" description="Helical" evidence="11">
    <location>
        <begin position="60"/>
        <end position="83"/>
    </location>
</feature>
<evidence type="ECO:0000313" key="15">
    <source>
        <dbReference type="Proteomes" id="UP001286174"/>
    </source>
</evidence>
<dbReference type="PANTHER" id="PTHR22777">
    <property type="entry name" value="HEMOLYSIN-RELATED"/>
    <property type="match status" value="1"/>
</dbReference>
<dbReference type="EMBL" id="JALBUR010000005">
    <property type="protein sequence ID" value="MDX8419104.1"/>
    <property type="molecule type" value="Genomic_DNA"/>
</dbReference>
<evidence type="ECO:0000256" key="10">
    <source>
        <dbReference type="PROSITE-ProRule" id="PRU01193"/>
    </source>
</evidence>
<evidence type="ECO:0000256" key="8">
    <source>
        <dbReference type="ARBA" id="ARBA00023136"/>
    </source>
</evidence>
<dbReference type="Proteomes" id="UP001286174">
    <property type="component" value="Unassembled WGS sequence"/>
</dbReference>
<dbReference type="Pfam" id="PF00571">
    <property type="entry name" value="CBS"/>
    <property type="match status" value="2"/>
</dbReference>
<comment type="caution">
    <text evidence="14">The sequence shown here is derived from an EMBL/GenBank/DDBJ whole genome shotgun (WGS) entry which is preliminary data.</text>
</comment>
<dbReference type="InterPro" id="IPR036318">
    <property type="entry name" value="FAD-bd_PCMH-like_sf"/>
</dbReference>
<dbReference type="SMART" id="SM00116">
    <property type="entry name" value="CBS"/>
    <property type="match status" value="2"/>
</dbReference>